<dbReference type="InterPro" id="IPR023828">
    <property type="entry name" value="Peptidase_S8_Ser-AS"/>
</dbReference>
<comment type="similarity">
    <text evidence="1">Belongs to the peptidase S8 family. Furin subfamily.</text>
</comment>
<dbReference type="GO" id="GO:0005737">
    <property type="term" value="C:cytoplasm"/>
    <property type="evidence" value="ECO:0007669"/>
    <property type="project" value="UniProtKB-ARBA"/>
</dbReference>
<dbReference type="GO" id="GO:0012505">
    <property type="term" value="C:endomembrane system"/>
    <property type="evidence" value="ECO:0007669"/>
    <property type="project" value="UniProtKB-ARBA"/>
</dbReference>
<dbReference type="HOGENOM" id="CLU_469134_0_0_12"/>
<dbReference type="PANTHER" id="PTHR42884:SF14">
    <property type="entry name" value="NEUROENDOCRINE CONVERTASE 1"/>
    <property type="match status" value="1"/>
</dbReference>
<name>H2CG42_9LEPT</name>
<accession>H2CG42</accession>
<feature type="signal peptide" evidence="9">
    <location>
        <begin position="1"/>
        <end position="23"/>
    </location>
</feature>
<keyword evidence="12" id="KW-1185">Reference proteome</keyword>
<dbReference type="InterPro" id="IPR000209">
    <property type="entry name" value="Peptidase_S8/S53_dom"/>
</dbReference>
<dbReference type="GO" id="GO:0016020">
    <property type="term" value="C:membrane"/>
    <property type="evidence" value="ECO:0007669"/>
    <property type="project" value="TreeGrafter"/>
</dbReference>
<dbReference type="SUPFAM" id="SSF52743">
    <property type="entry name" value="Subtilisin-like"/>
    <property type="match status" value="1"/>
</dbReference>
<dbReference type="PROSITE" id="PS00138">
    <property type="entry name" value="SUBTILASE_SER"/>
    <property type="match status" value="1"/>
</dbReference>
<evidence type="ECO:0000256" key="7">
    <source>
        <dbReference type="PIRSR" id="PIRSR615500-1"/>
    </source>
</evidence>
<dbReference type="PROSITE" id="PS00136">
    <property type="entry name" value="SUBTILASE_ASP"/>
    <property type="match status" value="1"/>
</dbReference>
<evidence type="ECO:0000256" key="1">
    <source>
        <dbReference type="ARBA" id="ARBA00005325"/>
    </source>
</evidence>
<sequence>MENRRHKLLLLPSALFLSLLSCGGGGGDDDSSLLFFLLASGNGACTAEPLFGDQWHLLNSGQSGGTSGEDAGVTGAWDAGYTGSGVTIAIVDDGIDILHEDLRANINTSRNYNYVESSTDLAPHFLYATHGTSVAGVSAADCNGKGVSGVAPDATMVGYNLLLTNSDANNADAMTRNGDIVAVSNNSWGAPDLLGTLNDSLSSSLWRTAILDGINNQRNGKGIIYAWAAGNGQNSTTNRIDNSNYDGQANFRGVMAICAVSNAGKQSSYSERGANLWVCAPSNGGSLGITTTDIRDNYGYTTSDYTDDFGGTSSASPLVAGVVALMLQANPDLTWRDVRYILARTARKVDPTDTDWINNDAGIPVNHKYGFGVVDASAAVTMARTFTSIGGSSTLKSKASNTDSPAAAIPDNDVNGISRTVTVSSSGITDIEWVDIEVTFVHTYAGDLNFVLTSPDGTTAHLSEKHVCTDGTNITATCPFNGTWRFGAARFLDETADGTWTLKVTDGAADDTGTLNSWSVTVYGR</sequence>
<evidence type="ECO:0000256" key="5">
    <source>
        <dbReference type="ARBA" id="ARBA00022825"/>
    </source>
</evidence>
<organism evidence="11 12">
    <name type="scientific">Leptonema illini DSM 21528</name>
    <dbReference type="NCBI Taxonomy" id="929563"/>
    <lineage>
        <taxon>Bacteria</taxon>
        <taxon>Pseudomonadati</taxon>
        <taxon>Spirochaetota</taxon>
        <taxon>Spirochaetia</taxon>
        <taxon>Leptospirales</taxon>
        <taxon>Leptospiraceae</taxon>
        <taxon>Leptonema</taxon>
    </lineage>
</organism>
<dbReference type="InterPro" id="IPR036852">
    <property type="entry name" value="Peptidase_S8/S53_dom_sf"/>
</dbReference>
<dbReference type="InterPro" id="IPR002884">
    <property type="entry name" value="P_dom"/>
</dbReference>
<evidence type="ECO:0000256" key="4">
    <source>
        <dbReference type="ARBA" id="ARBA00022801"/>
    </source>
</evidence>
<evidence type="ECO:0000256" key="3">
    <source>
        <dbReference type="ARBA" id="ARBA00022729"/>
    </source>
</evidence>
<dbReference type="CDD" id="cd04059">
    <property type="entry name" value="Peptidases_S8_Protein_convertases_Kexins_Furin-like"/>
    <property type="match status" value="1"/>
</dbReference>
<evidence type="ECO:0000313" key="11">
    <source>
        <dbReference type="EMBL" id="EHQ07890.1"/>
    </source>
</evidence>
<dbReference type="PANTHER" id="PTHR42884">
    <property type="entry name" value="PROPROTEIN CONVERTASE SUBTILISIN/KEXIN-RELATED"/>
    <property type="match status" value="1"/>
</dbReference>
<keyword evidence="2 8" id="KW-0645">Protease</keyword>
<dbReference type="RefSeq" id="WP_002774094.1">
    <property type="nucleotide sequence ID" value="NZ_JH597773.1"/>
</dbReference>
<dbReference type="PRINTS" id="PR00723">
    <property type="entry name" value="SUBTILISIN"/>
</dbReference>
<feature type="domain" description="P/Homo B" evidence="10">
    <location>
        <begin position="390"/>
        <end position="525"/>
    </location>
</feature>
<dbReference type="Proteomes" id="UP000005737">
    <property type="component" value="Unassembled WGS sequence"/>
</dbReference>
<dbReference type="Gene3D" id="3.40.50.200">
    <property type="entry name" value="Peptidase S8/S53 domain"/>
    <property type="match status" value="1"/>
</dbReference>
<dbReference type="EMBL" id="JH597773">
    <property type="protein sequence ID" value="EHQ07890.1"/>
    <property type="molecule type" value="Genomic_DNA"/>
</dbReference>
<evidence type="ECO:0000256" key="8">
    <source>
        <dbReference type="PROSITE-ProRule" id="PRU01240"/>
    </source>
</evidence>
<dbReference type="InterPro" id="IPR034182">
    <property type="entry name" value="Kexin/furin"/>
</dbReference>
<dbReference type="PROSITE" id="PS51829">
    <property type="entry name" value="P_HOMO_B"/>
    <property type="match status" value="1"/>
</dbReference>
<keyword evidence="4 8" id="KW-0378">Hydrolase</keyword>
<dbReference type="GO" id="GO:0004252">
    <property type="term" value="F:serine-type endopeptidase activity"/>
    <property type="evidence" value="ECO:0007669"/>
    <property type="project" value="UniProtKB-UniRule"/>
</dbReference>
<dbReference type="Pfam" id="PF00082">
    <property type="entry name" value="Peptidase_S8"/>
    <property type="match status" value="1"/>
</dbReference>
<evidence type="ECO:0000256" key="6">
    <source>
        <dbReference type="ARBA" id="ARBA00022837"/>
    </source>
</evidence>
<dbReference type="SUPFAM" id="SSF49785">
    <property type="entry name" value="Galactose-binding domain-like"/>
    <property type="match status" value="1"/>
</dbReference>
<dbReference type="STRING" id="183.GCA_002009735_01245"/>
<keyword evidence="3 9" id="KW-0732">Signal</keyword>
<dbReference type="InterPro" id="IPR023827">
    <property type="entry name" value="Peptidase_S8_Asp-AS"/>
</dbReference>
<dbReference type="PROSITE" id="PS51257">
    <property type="entry name" value="PROKAR_LIPOPROTEIN"/>
    <property type="match status" value="1"/>
</dbReference>
<gene>
    <name evidence="11" type="ORF">Lepil_3228</name>
</gene>
<evidence type="ECO:0000313" key="12">
    <source>
        <dbReference type="Proteomes" id="UP000005737"/>
    </source>
</evidence>
<evidence type="ECO:0000259" key="10">
    <source>
        <dbReference type="PROSITE" id="PS51829"/>
    </source>
</evidence>
<feature type="active site" description="Charge relay system" evidence="7 8">
    <location>
        <position position="130"/>
    </location>
</feature>
<evidence type="ECO:0000256" key="9">
    <source>
        <dbReference type="SAM" id="SignalP"/>
    </source>
</evidence>
<dbReference type="Pfam" id="PF01483">
    <property type="entry name" value="P_proprotein"/>
    <property type="match status" value="1"/>
</dbReference>
<dbReference type="GO" id="GO:0016485">
    <property type="term" value="P:protein processing"/>
    <property type="evidence" value="ECO:0007669"/>
    <property type="project" value="TreeGrafter"/>
</dbReference>
<proteinExistence type="inferred from homology"/>
<feature type="active site" description="Charge relay system" evidence="7 8">
    <location>
        <position position="92"/>
    </location>
</feature>
<protein>
    <submittedName>
        <fullName evidence="11">Peptidase S8 and S53 subtilisin kexin sedolisin</fullName>
    </submittedName>
</protein>
<keyword evidence="5 8" id="KW-0720">Serine protease</keyword>
<dbReference type="InterPro" id="IPR008979">
    <property type="entry name" value="Galactose-bd-like_sf"/>
</dbReference>
<dbReference type="Gene3D" id="2.60.120.260">
    <property type="entry name" value="Galactose-binding domain-like"/>
    <property type="match status" value="1"/>
</dbReference>
<dbReference type="InterPro" id="IPR015500">
    <property type="entry name" value="Peptidase_S8_subtilisin-rel"/>
</dbReference>
<reference evidence="11 12" key="1">
    <citation type="submission" date="2011-10" db="EMBL/GenBank/DDBJ databases">
        <title>The Improved High-Quality Draft genome of Leptonema illini DSM 21528.</title>
        <authorList>
            <consortium name="US DOE Joint Genome Institute (JGI-PGF)"/>
            <person name="Lucas S."/>
            <person name="Copeland A."/>
            <person name="Lapidus A."/>
            <person name="Glavina del Rio T."/>
            <person name="Dalin E."/>
            <person name="Tice H."/>
            <person name="Bruce D."/>
            <person name="Goodwin L."/>
            <person name="Pitluck S."/>
            <person name="Peters L."/>
            <person name="Mikhailova N."/>
            <person name="Held B."/>
            <person name="Kyrpides N."/>
            <person name="Mavromatis K."/>
            <person name="Ivanova N."/>
            <person name="Markowitz V."/>
            <person name="Cheng J.-F."/>
            <person name="Hugenholtz P."/>
            <person name="Woyke T."/>
            <person name="Wu D."/>
            <person name="Gronow S."/>
            <person name="Wellnitz S."/>
            <person name="Brambilla E.-M."/>
            <person name="Klenk H.-P."/>
            <person name="Eisen J.A."/>
        </authorList>
    </citation>
    <scope>NUCLEOTIDE SEQUENCE [LARGE SCALE GENOMIC DNA]</scope>
    <source>
        <strain evidence="11 12">DSM 21528</strain>
    </source>
</reference>
<feature type="active site" description="Charge relay system" evidence="7 8">
    <location>
        <position position="313"/>
    </location>
</feature>
<feature type="chain" id="PRO_5003559749" evidence="9">
    <location>
        <begin position="24"/>
        <end position="525"/>
    </location>
</feature>
<dbReference type="AlphaFoldDB" id="H2CG42"/>
<evidence type="ECO:0000256" key="2">
    <source>
        <dbReference type="ARBA" id="ARBA00022670"/>
    </source>
</evidence>
<keyword evidence="6" id="KW-0106">Calcium</keyword>
<dbReference type="PROSITE" id="PS51892">
    <property type="entry name" value="SUBTILASE"/>
    <property type="match status" value="1"/>
</dbReference>